<organism evidence="2 3">
    <name type="scientific">Pleurodeles waltl</name>
    <name type="common">Iberian ribbed newt</name>
    <dbReference type="NCBI Taxonomy" id="8319"/>
    <lineage>
        <taxon>Eukaryota</taxon>
        <taxon>Metazoa</taxon>
        <taxon>Chordata</taxon>
        <taxon>Craniata</taxon>
        <taxon>Vertebrata</taxon>
        <taxon>Euteleostomi</taxon>
        <taxon>Amphibia</taxon>
        <taxon>Batrachia</taxon>
        <taxon>Caudata</taxon>
        <taxon>Salamandroidea</taxon>
        <taxon>Salamandridae</taxon>
        <taxon>Pleurodelinae</taxon>
        <taxon>Pleurodeles</taxon>
    </lineage>
</organism>
<keyword evidence="3" id="KW-1185">Reference proteome</keyword>
<reference evidence="2" key="1">
    <citation type="journal article" date="2022" name="bioRxiv">
        <title>Sequencing and chromosome-scale assembly of the giantPleurodeles waltlgenome.</title>
        <authorList>
            <person name="Brown T."/>
            <person name="Elewa A."/>
            <person name="Iarovenko S."/>
            <person name="Subramanian E."/>
            <person name="Araus A.J."/>
            <person name="Petzold A."/>
            <person name="Susuki M."/>
            <person name="Suzuki K.-i.T."/>
            <person name="Hayashi T."/>
            <person name="Toyoda A."/>
            <person name="Oliveira C."/>
            <person name="Osipova E."/>
            <person name="Leigh N.D."/>
            <person name="Simon A."/>
            <person name="Yun M.H."/>
        </authorList>
    </citation>
    <scope>NUCLEOTIDE SEQUENCE</scope>
    <source>
        <strain evidence="2">20211129_DDA</strain>
        <tissue evidence="2">Liver</tissue>
    </source>
</reference>
<name>A0AAV7RZA1_PLEWA</name>
<gene>
    <name evidence="2" type="ORF">NDU88_008833</name>
</gene>
<proteinExistence type="predicted"/>
<sequence>MPPKGAKAVFPAGRGKPIRTSTTTRLGAPAEVKRGLAEKMNGKVKIASLDRFLEKRNQEGAQGETRTVASLDISEQPGFIRTGLEPHLQEGLEGSSGWISDNTSQLNNPHNTLPQIYHTTENHTDLMNSRRADKVLTQPENVQQRPSDGNGGSLAMDLAILDNVGISSYGKVDASRPATTHDKDLVQTDNFFSLPDHSSWSSNE</sequence>
<dbReference type="AlphaFoldDB" id="A0AAV7RZA1"/>
<evidence type="ECO:0000313" key="3">
    <source>
        <dbReference type="Proteomes" id="UP001066276"/>
    </source>
</evidence>
<protein>
    <submittedName>
        <fullName evidence="2">Uncharacterized protein</fullName>
    </submittedName>
</protein>
<evidence type="ECO:0000313" key="2">
    <source>
        <dbReference type="EMBL" id="KAJ1156108.1"/>
    </source>
</evidence>
<feature type="region of interest" description="Disordered" evidence="1">
    <location>
        <begin position="1"/>
        <end position="22"/>
    </location>
</feature>
<dbReference type="EMBL" id="JANPWB010000009">
    <property type="protein sequence ID" value="KAJ1156108.1"/>
    <property type="molecule type" value="Genomic_DNA"/>
</dbReference>
<dbReference type="Proteomes" id="UP001066276">
    <property type="component" value="Chromosome 5"/>
</dbReference>
<evidence type="ECO:0000256" key="1">
    <source>
        <dbReference type="SAM" id="MobiDB-lite"/>
    </source>
</evidence>
<comment type="caution">
    <text evidence="2">The sequence shown here is derived from an EMBL/GenBank/DDBJ whole genome shotgun (WGS) entry which is preliminary data.</text>
</comment>
<accession>A0AAV7RZA1</accession>